<comment type="caution">
    <text evidence="2">The sequence shown here is derived from an EMBL/GenBank/DDBJ whole genome shotgun (WGS) entry which is preliminary data.</text>
</comment>
<accession>A0A4U5NHC0</accession>
<name>A0A4U5NHC0_STECR</name>
<gene>
    <name evidence="2" type="ORF">L596_016010</name>
</gene>
<reference evidence="2 3" key="2">
    <citation type="journal article" date="2019" name="G3 (Bethesda)">
        <title>Hybrid Assembly of the Genome of the Entomopathogenic Nematode Steinernema carpocapsae Identifies the X-Chromosome.</title>
        <authorList>
            <person name="Serra L."/>
            <person name="Macchietto M."/>
            <person name="Macias-Munoz A."/>
            <person name="McGill C.J."/>
            <person name="Rodriguez I.M."/>
            <person name="Rodriguez B."/>
            <person name="Murad R."/>
            <person name="Mortazavi A."/>
        </authorList>
    </citation>
    <scope>NUCLEOTIDE SEQUENCE [LARGE SCALE GENOMIC DNA]</scope>
    <source>
        <strain evidence="2 3">ALL</strain>
    </source>
</reference>
<evidence type="ECO:0000313" key="2">
    <source>
        <dbReference type="EMBL" id="TKR82264.1"/>
    </source>
</evidence>
<evidence type="ECO:0008006" key="4">
    <source>
        <dbReference type="Google" id="ProtNLM"/>
    </source>
</evidence>
<keyword evidence="1" id="KW-0732">Signal</keyword>
<dbReference type="Proteomes" id="UP000298663">
    <property type="component" value="Unassembled WGS sequence"/>
</dbReference>
<feature type="signal peptide" evidence="1">
    <location>
        <begin position="1"/>
        <end position="15"/>
    </location>
</feature>
<evidence type="ECO:0000313" key="3">
    <source>
        <dbReference type="Proteomes" id="UP000298663"/>
    </source>
</evidence>
<keyword evidence="3" id="KW-1185">Reference proteome</keyword>
<reference evidence="2 3" key="1">
    <citation type="journal article" date="2015" name="Genome Biol.">
        <title>Comparative genomics of Steinernema reveals deeply conserved gene regulatory networks.</title>
        <authorList>
            <person name="Dillman A.R."/>
            <person name="Macchietto M."/>
            <person name="Porter C.F."/>
            <person name="Rogers A."/>
            <person name="Williams B."/>
            <person name="Antoshechkin I."/>
            <person name="Lee M.M."/>
            <person name="Goodwin Z."/>
            <person name="Lu X."/>
            <person name="Lewis E.E."/>
            <person name="Goodrich-Blair H."/>
            <person name="Stock S.P."/>
            <person name="Adams B.J."/>
            <person name="Sternberg P.W."/>
            <person name="Mortazavi A."/>
        </authorList>
    </citation>
    <scope>NUCLEOTIDE SEQUENCE [LARGE SCALE GENOMIC DNA]</scope>
    <source>
        <strain evidence="2 3">ALL</strain>
    </source>
</reference>
<dbReference type="EMBL" id="AZBU02000004">
    <property type="protein sequence ID" value="TKR82264.1"/>
    <property type="molecule type" value="Genomic_DNA"/>
</dbReference>
<protein>
    <recommendedName>
        <fullName evidence="4">Secreted protein</fullName>
    </recommendedName>
</protein>
<feature type="chain" id="PRO_5020695510" description="Secreted protein" evidence="1">
    <location>
        <begin position="16"/>
        <end position="67"/>
    </location>
</feature>
<sequence length="67" mass="7976">MRTLRLILFLSPSSCFVIFKLVVQPQNQYKTLFINLDKSTTDRICMISEVSPPEKFWREREKGERNP</sequence>
<organism evidence="2 3">
    <name type="scientific">Steinernema carpocapsae</name>
    <name type="common">Entomopathogenic nematode</name>
    <dbReference type="NCBI Taxonomy" id="34508"/>
    <lineage>
        <taxon>Eukaryota</taxon>
        <taxon>Metazoa</taxon>
        <taxon>Ecdysozoa</taxon>
        <taxon>Nematoda</taxon>
        <taxon>Chromadorea</taxon>
        <taxon>Rhabditida</taxon>
        <taxon>Tylenchina</taxon>
        <taxon>Panagrolaimomorpha</taxon>
        <taxon>Strongyloidoidea</taxon>
        <taxon>Steinernematidae</taxon>
        <taxon>Steinernema</taxon>
    </lineage>
</organism>
<evidence type="ECO:0000256" key="1">
    <source>
        <dbReference type="SAM" id="SignalP"/>
    </source>
</evidence>
<dbReference type="AlphaFoldDB" id="A0A4U5NHC0"/>
<proteinExistence type="predicted"/>